<sequence>MRRSVIIVEYELDGGRGGGRGEGKRAMHSVCSDGGFEEAFHLRSPARRRRGVPAVSVMAMARRLGAIALLARLRGGRTRWSAHSCSCFPARIDDCGNEWLRGVASALKARSRSACSCRCARSALSRLSARSGCSVRKVRSCRSCRSTRSDLSGRSARSRSARLARSRSWARRSFSALSALSAKAAFCLAFSSCCRRASFMDSAHRPVRPLPR</sequence>
<reference evidence="1 2" key="1">
    <citation type="submission" date="2018-02" db="EMBL/GenBank/DDBJ databases">
        <title>The genomes of Aspergillus section Nigri reveals drivers in fungal speciation.</title>
        <authorList>
            <consortium name="DOE Joint Genome Institute"/>
            <person name="Vesth T.C."/>
            <person name="Nybo J."/>
            <person name="Theobald S."/>
            <person name="Brandl J."/>
            <person name="Frisvad J.C."/>
            <person name="Nielsen K.F."/>
            <person name="Lyhne E.K."/>
            <person name="Kogle M.E."/>
            <person name="Kuo A."/>
            <person name="Riley R."/>
            <person name="Clum A."/>
            <person name="Nolan M."/>
            <person name="Lipzen A."/>
            <person name="Salamov A."/>
            <person name="Henrissat B."/>
            <person name="Wiebenga A."/>
            <person name="De vries R.P."/>
            <person name="Grigoriev I.V."/>
            <person name="Mortensen U.H."/>
            <person name="Andersen M.R."/>
            <person name="Baker S.E."/>
        </authorList>
    </citation>
    <scope>NUCLEOTIDE SEQUENCE [LARGE SCALE GENOMIC DNA]</scope>
    <source>
        <strain evidence="1 2">CBS 313.89</strain>
    </source>
</reference>
<organism evidence="1 2">
    <name type="scientific">Aspergillus fijiensis CBS 313.89</name>
    <dbReference type="NCBI Taxonomy" id="1448319"/>
    <lineage>
        <taxon>Eukaryota</taxon>
        <taxon>Fungi</taxon>
        <taxon>Dikarya</taxon>
        <taxon>Ascomycota</taxon>
        <taxon>Pezizomycotina</taxon>
        <taxon>Eurotiomycetes</taxon>
        <taxon>Eurotiomycetidae</taxon>
        <taxon>Eurotiales</taxon>
        <taxon>Aspergillaceae</taxon>
        <taxon>Aspergillus</taxon>
    </lineage>
</organism>
<evidence type="ECO:0000313" key="1">
    <source>
        <dbReference type="EMBL" id="RAK76131.1"/>
    </source>
</evidence>
<dbReference type="GeneID" id="63856547"/>
<dbReference type="VEuPathDB" id="FungiDB:BO72DRAFT_148455"/>
<accession>A0A8G1RSW4</accession>
<keyword evidence="2" id="KW-1185">Reference proteome</keyword>
<dbReference type="Proteomes" id="UP000249789">
    <property type="component" value="Unassembled WGS sequence"/>
</dbReference>
<dbReference type="AlphaFoldDB" id="A0A8G1RSW4"/>
<evidence type="ECO:0000313" key="2">
    <source>
        <dbReference type="Proteomes" id="UP000249789"/>
    </source>
</evidence>
<proteinExistence type="predicted"/>
<dbReference type="RefSeq" id="XP_040800141.1">
    <property type="nucleotide sequence ID" value="XM_040939214.1"/>
</dbReference>
<dbReference type="EMBL" id="KZ824651">
    <property type="protein sequence ID" value="RAK76131.1"/>
    <property type="molecule type" value="Genomic_DNA"/>
</dbReference>
<name>A0A8G1RSW4_9EURO</name>
<protein>
    <submittedName>
        <fullName evidence="1">Uncharacterized protein</fullName>
    </submittedName>
</protein>
<gene>
    <name evidence="1" type="ORF">BO72DRAFT_148455</name>
</gene>